<feature type="transmembrane region" description="Helical" evidence="11">
    <location>
        <begin position="1003"/>
        <end position="1030"/>
    </location>
</feature>
<comment type="subcellular location">
    <subcellularLocation>
        <location evidence="1">Membrane</location>
        <topology evidence="1">Multi-pass membrane protein</topology>
    </subcellularLocation>
</comment>
<evidence type="ECO:0000259" key="12">
    <source>
        <dbReference type="PROSITE" id="PS50893"/>
    </source>
</evidence>
<dbReference type="Proteomes" id="UP000186594">
    <property type="component" value="Unassembled WGS sequence"/>
</dbReference>
<keyword evidence="7" id="KW-0067">ATP-binding</keyword>
<dbReference type="SMART" id="SM00382">
    <property type="entry name" value="AAA"/>
    <property type="match status" value="2"/>
</dbReference>
<dbReference type="FunFam" id="3.40.50.300:FF:000240">
    <property type="entry name" value="ABC transporter B family member 20"/>
    <property type="match status" value="1"/>
</dbReference>
<evidence type="ECO:0000256" key="9">
    <source>
        <dbReference type="ARBA" id="ARBA00023136"/>
    </source>
</evidence>
<evidence type="ECO:0000256" key="7">
    <source>
        <dbReference type="ARBA" id="ARBA00022840"/>
    </source>
</evidence>
<dbReference type="GO" id="GO:0016887">
    <property type="term" value="F:ATP hydrolysis activity"/>
    <property type="evidence" value="ECO:0007669"/>
    <property type="project" value="InterPro"/>
</dbReference>
<keyword evidence="3" id="KW-0813">Transport</keyword>
<evidence type="ECO:0000256" key="6">
    <source>
        <dbReference type="ARBA" id="ARBA00022741"/>
    </source>
</evidence>
<dbReference type="OMA" id="TFWACLT"/>
<evidence type="ECO:0000256" key="5">
    <source>
        <dbReference type="ARBA" id="ARBA00022737"/>
    </source>
</evidence>
<feature type="transmembrane region" description="Helical" evidence="11">
    <location>
        <begin position="879"/>
        <end position="899"/>
    </location>
</feature>
<evidence type="ECO:0000256" key="1">
    <source>
        <dbReference type="ARBA" id="ARBA00004141"/>
    </source>
</evidence>
<dbReference type="InterPro" id="IPR027417">
    <property type="entry name" value="P-loop_NTPase"/>
</dbReference>
<feature type="transmembrane region" description="Helical" evidence="11">
    <location>
        <begin position="214"/>
        <end position="233"/>
    </location>
</feature>
<dbReference type="PANTHER" id="PTHR43394:SF1">
    <property type="entry name" value="ATP-BINDING CASSETTE SUB-FAMILY B MEMBER 10, MITOCHONDRIAL"/>
    <property type="match status" value="1"/>
</dbReference>
<name>A0A1U7LQ07_NEOID</name>
<evidence type="ECO:0000256" key="11">
    <source>
        <dbReference type="SAM" id="Phobius"/>
    </source>
</evidence>
<dbReference type="SUPFAM" id="SSF52540">
    <property type="entry name" value="P-loop containing nucleoside triphosphate hydrolases"/>
    <property type="match status" value="2"/>
</dbReference>
<evidence type="ECO:0000313" key="14">
    <source>
        <dbReference type="EMBL" id="OLL24745.1"/>
    </source>
</evidence>
<keyword evidence="4 11" id="KW-0812">Transmembrane</keyword>
<gene>
    <name evidence="14" type="ORF">NEOLI_003394</name>
</gene>
<dbReference type="Pfam" id="PF00005">
    <property type="entry name" value="ABC_tran"/>
    <property type="match status" value="2"/>
</dbReference>
<comment type="caution">
    <text evidence="14">The sequence shown here is derived from an EMBL/GenBank/DDBJ whole genome shotgun (WGS) entry which is preliminary data.</text>
</comment>
<dbReference type="PROSITE" id="PS50929">
    <property type="entry name" value="ABC_TM1F"/>
    <property type="match status" value="2"/>
</dbReference>
<evidence type="ECO:0000313" key="15">
    <source>
        <dbReference type="Proteomes" id="UP000186594"/>
    </source>
</evidence>
<feature type="transmembrane region" description="Helical" evidence="11">
    <location>
        <begin position="68"/>
        <end position="94"/>
    </location>
</feature>
<dbReference type="Gene3D" id="3.40.50.300">
    <property type="entry name" value="P-loop containing nucleotide triphosphate hydrolases"/>
    <property type="match status" value="2"/>
</dbReference>
<evidence type="ECO:0000259" key="13">
    <source>
        <dbReference type="PROSITE" id="PS50929"/>
    </source>
</evidence>
<evidence type="ECO:0000256" key="2">
    <source>
        <dbReference type="ARBA" id="ARBA00007577"/>
    </source>
</evidence>
<feature type="transmembrane region" description="Helical" evidence="11">
    <location>
        <begin position="299"/>
        <end position="320"/>
    </location>
</feature>
<organism evidence="14 15">
    <name type="scientific">Neolecta irregularis (strain DAH-3)</name>
    <dbReference type="NCBI Taxonomy" id="1198029"/>
    <lineage>
        <taxon>Eukaryota</taxon>
        <taxon>Fungi</taxon>
        <taxon>Dikarya</taxon>
        <taxon>Ascomycota</taxon>
        <taxon>Taphrinomycotina</taxon>
        <taxon>Neolectales</taxon>
        <taxon>Neolectaceae</taxon>
        <taxon>Neolecta</taxon>
    </lineage>
</organism>
<comment type="similarity">
    <text evidence="2">Belongs to the ABC transporter superfamily. ABCB family. Multidrug resistance exporter (TC 3.A.1.201) subfamily.</text>
</comment>
<dbReference type="InterPro" id="IPR003439">
    <property type="entry name" value="ABC_transporter-like_ATP-bd"/>
</dbReference>
<keyword evidence="15" id="KW-1185">Reference proteome</keyword>
<dbReference type="FunFam" id="3.40.50.300:FF:001471">
    <property type="entry name" value="P-loop containing nucleoside triphosphate hydrolase protein"/>
    <property type="match status" value="1"/>
</dbReference>
<keyword evidence="6" id="KW-0547">Nucleotide-binding</keyword>
<dbReference type="STRING" id="1198029.A0A1U7LQ07"/>
<protein>
    <submittedName>
        <fullName evidence="14">Alpha-factor-transporting ATPase</fullName>
    </submittedName>
</protein>
<evidence type="ECO:0000256" key="10">
    <source>
        <dbReference type="ARBA" id="ARBA00023180"/>
    </source>
</evidence>
<feature type="transmembrane region" description="Helical" evidence="11">
    <location>
        <begin position="905"/>
        <end position="925"/>
    </location>
</feature>
<dbReference type="PANTHER" id="PTHR43394">
    <property type="entry name" value="ATP-DEPENDENT PERMEASE MDL1, MITOCHONDRIAL"/>
    <property type="match status" value="1"/>
</dbReference>
<feature type="transmembrane region" description="Helical" evidence="11">
    <location>
        <begin position="114"/>
        <end position="143"/>
    </location>
</feature>
<reference evidence="14 15" key="1">
    <citation type="submission" date="2016-04" db="EMBL/GenBank/DDBJ databases">
        <title>Evolutionary innovation and constraint leading to complex multicellularity in the Ascomycota.</title>
        <authorList>
            <person name="Cisse O."/>
            <person name="Nguyen A."/>
            <person name="Hewitt D.A."/>
            <person name="Jedd G."/>
            <person name="Stajich J.E."/>
        </authorList>
    </citation>
    <scope>NUCLEOTIDE SEQUENCE [LARGE SCALE GENOMIC DNA]</scope>
    <source>
        <strain evidence="14 15">DAH-3</strain>
    </source>
</reference>
<dbReference type="PROSITE" id="PS00211">
    <property type="entry name" value="ABC_TRANSPORTER_1"/>
    <property type="match status" value="1"/>
</dbReference>
<dbReference type="OrthoDB" id="6500128at2759"/>
<dbReference type="PROSITE" id="PS50893">
    <property type="entry name" value="ABC_TRANSPORTER_2"/>
    <property type="match status" value="2"/>
</dbReference>
<dbReference type="Gene3D" id="1.20.1560.10">
    <property type="entry name" value="ABC transporter type 1, transmembrane domain"/>
    <property type="match status" value="1"/>
</dbReference>
<dbReference type="GO" id="GO:0016020">
    <property type="term" value="C:membrane"/>
    <property type="evidence" value="ECO:0007669"/>
    <property type="project" value="UniProtKB-SubCell"/>
</dbReference>
<feature type="domain" description="ABC transporter" evidence="12">
    <location>
        <begin position="1080"/>
        <end position="1316"/>
    </location>
</feature>
<dbReference type="InterPro" id="IPR039421">
    <property type="entry name" value="Type_1_exporter"/>
</dbReference>
<dbReference type="CDD" id="cd18577">
    <property type="entry name" value="ABC_6TM_Pgp_ABCB1_D1_like"/>
    <property type="match status" value="1"/>
</dbReference>
<dbReference type="InterPro" id="IPR011527">
    <property type="entry name" value="ABC1_TM_dom"/>
</dbReference>
<feature type="domain" description="ABC transmembrane type-1" evidence="13">
    <location>
        <begin position="761"/>
        <end position="1047"/>
    </location>
</feature>
<sequence>MQAGPVHVARTFQEHLSFAPSQEDLVNSSLETLKIKSHKASNSDEIHMARSSKFAHLFAFITRSDIPILLIAIASSVFSGLSSPALTIVLGRIFEAFSKYSVPSLLTRAELSQTINNLVLGLVVIGILSWISGFLFIFSWMMFGTRQVVRARKLLFTALSEKNNTWYDLHQDGAAGQLDEVQLSISEPTGYVVTSITSCLVSVGVGFYNSWSLTLVILSTLPVVVVIAVAAATRIQAPIRDERVHLSKASSILDGAISAIATVKAFNAQKFEFKKFAAAIRLAEISFTRQTYLNSNQQGAIKFVILSMFVQGFWFGIYLVRKGSATPGNVMTTMWSCLTAAQSLQSIAPQMVIIDKGRSAASALLELLRFKETNKSTSDVGIRPIQCFGEISIRDVSFAYPSRPQSYVLRGLSLKIPAYETTYIVGPSGSGKSTIGSLLVRLYEISHGSLTVDNYPIDIIDPNWLRKNVTLVQQDSSLFDDTIFNNIAFARGDPLNVPLQEVENACQMAMLSETLFDLPEGIDTVVTDDLLSGGQRQRVAIARARLRDTSILILDEATSALDYIRRSLVNDAVRAWRRGKTTIIITHDISQIRDDDFAYVMKDGLVVQGGFRRDLIQDPSGPFFNMIHLSEPELEKLNQQAISRRSTIRASWIRRRSSFLPHIPQKVGISKGGHQSTILDFTSSAYNAKLSLGGLTVPESDLKAVISAATAVQKRYVPRRLAEKVECMECVLPQEAEINISFTRLVKDAIIGLPSKFALCVGILASVINGTATPLFSFALSRLLSSLFSQTILDDTSFANHWTLIVLLIAFADGLSFAFKTYFLDRCGQIWVNVIRRTSMEKILMQDQRWFDITDHSASAITRILMSDTESLRSILGRYAGSLLVAVTMIVMGIIWSLIVGWQLTLAGLSVAPVMYLSTRLYAWLVDQSQKKCYEALEKVWDLQYDCIFNHEILKVFVLNPLMRKRHNEAVDNLDKCSSQRALASGFGHGMTEAISYLTKALLFWYGGYLVANGTYTAVRLLTVFTILMFSLSNASQSISLLPQISRTKEAAKHIYTLSNLEVDTEEGQGSAHFPLRGAVLFEKVNFAYPCRPNASVLCDVSFGVNSNESIAIVGGSGSGKSTVISLIQRFYQANTGAIKIDGHEITQLDTSWWRSKIAIVSQSPMLFDLTVAENIAYGDGEFDRAEIVKAARLASIHDFIMTLPEGYDTTLGESGGALSGGQAQRIALARALIRKPRVLILDECTSALDPESSKSVQDAIRRCLNGHTGIIVTHKREMMELADKVVVMENGRVVEVGAFNNLMQRQGKLYNLIQKGEWESKNES</sequence>
<dbReference type="EMBL" id="LXFE01000642">
    <property type="protein sequence ID" value="OLL24745.1"/>
    <property type="molecule type" value="Genomic_DNA"/>
</dbReference>
<feature type="domain" description="ABC transmembrane type-1" evidence="13">
    <location>
        <begin position="70"/>
        <end position="356"/>
    </location>
</feature>
<keyword evidence="8 11" id="KW-1133">Transmembrane helix</keyword>
<evidence type="ECO:0000256" key="4">
    <source>
        <dbReference type="ARBA" id="ARBA00022692"/>
    </source>
</evidence>
<accession>A0A1U7LQ07</accession>
<dbReference type="SUPFAM" id="SSF90123">
    <property type="entry name" value="ABC transporter transmembrane region"/>
    <property type="match status" value="2"/>
</dbReference>
<keyword evidence="5" id="KW-0677">Repeat</keyword>
<keyword evidence="10" id="KW-0325">Glycoprotein</keyword>
<evidence type="ECO:0000256" key="3">
    <source>
        <dbReference type="ARBA" id="ARBA00022448"/>
    </source>
</evidence>
<dbReference type="CDD" id="cd18578">
    <property type="entry name" value="ABC_6TM_Pgp_ABCB1_D2_like"/>
    <property type="match status" value="1"/>
</dbReference>
<dbReference type="InterPro" id="IPR036640">
    <property type="entry name" value="ABC1_TM_sf"/>
</dbReference>
<dbReference type="InterPro" id="IPR003593">
    <property type="entry name" value="AAA+_ATPase"/>
</dbReference>
<dbReference type="GO" id="GO:0005524">
    <property type="term" value="F:ATP binding"/>
    <property type="evidence" value="ECO:0007669"/>
    <property type="project" value="UniProtKB-KW"/>
</dbReference>
<dbReference type="Pfam" id="PF00664">
    <property type="entry name" value="ABC_membrane"/>
    <property type="match status" value="2"/>
</dbReference>
<dbReference type="GO" id="GO:0015421">
    <property type="term" value="F:ABC-type oligopeptide transporter activity"/>
    <property type="evidence" value="ECO:0007669"/>
    <property type="project" value="TreeGrafter"/>
</dbReference>
<keyword evidence="9 11" id="KW-0472">Membrane</keyword>
<proteinExistence type="inferred from homology"/>
<evidence type="ECO:0000256" key="8">
    <source>
        <dbReference type="ARBA" id="ARBA00022989"/>
    </source>
</evidence>
<feature type="transmembrane region" description="Helical" evidence="11">
    <location>
        <begin position="799"/>
        <end position="819"/>
    </location>
</feature>
<dbReference type="InterPro" id="IPR017871">
    <property type="entry name" value="ABC_transporter-like_CS"/>
</dbReference>
<feature type="domain" description="ABC transporter" evidence="12">
    <location>
        <begin position="391"/>
        <end position="628"/>
    </location>
</feature>